<evidence type="ECO:0000313" key="4">
    <source>
        <dbReference type="Proteomes" id="UP000499080"/>
    </source>
</evidence>
<dbReference type="PANTHER" id="PTHR33977:SF1">
    <property type="entry name" value="ZINC ION BINDING PROTEIN"/>
    <property type="match status" value="1"/>
</dbReference>
<dbReference type="EMBL" id="BGPR01022847">
    <property type="protein sequence ID" value="GBN89557.1"/>
    <property type="molecule type" value="Genomic_DNA"/>
</dbReference>
<evidence type="ECO:0000313" key="3">
    <source>
        <dbReference type="EMBL" id="GBN89557.1"/>
    </source>
</evidence>
<keyword evidence="4" id="KW-1185">Reference proteome</keyword>
<name>A0A4Y2SN30_ARAVE</name>
<keyword evidence="1" id="KW-0732">Signal</keyword>
<dbReference type="AlphaFoldDB" id="A0A4Y2SN30"/>
<accession>A0A4Y2SN30</accession>
<dbReference type="InterPro" id="IPR013087">
    <property type="entry name" value="Znf_C2H2_type"/>
</dbReference>
<dbReference type="PANTHER" id="PTHR33977">
    <property type="entry name" value="ZINC ION BINDING PROTEIN"/>
    <property type="match status" value="1"/>
</dbReference>
<dbReference type="Pfam" id="PF00096">
    <property type="entry name" value="zf-C2H2"/>
    <property type="match status" value="1"/>
</dbReference>
<dbReference type="InterPro" id="IPR018289">
    <property type="entry name" value="MULE_transposase_dom"/>
</dbReference>
<dbReference type="PROSITE" id="PS00028">
    <property type="entry name" value="ZINC_FINGER_C2H2_1"/>
    <property type="match status" value="1"/>
</dbReference>
<reference evidence="3 4" key="1">
    <citation type="journal article" date="2019" name="Sci. Rep.">
        <title>Orb-weaving spider Araneus ventricosus genome elucidates the spidroin gene catalogue.</title>
        <authorList>
            <person name="Kono N."/>
            <person name="Nakamura H."/>
            <person name="Ohtoshi R."/>
            <person name="Moran D.A.P."/>
            <person name="Shinohara A."/>
            <person name="Yoshida Y."/>
            <person name="Fujiwara M."/>
            <person name="Mori M."/>
            <person name="Tomita M."/>
            <person name="Arakawa K."/>
        </authorList>
    </citation>
    <scope>NUCLEOTIDE SEQUENCE [LARGE SCALE GENOMIC DNA]</scope>
</reference>
<dbReference type="OrthoDB" id="6427366at2759"/>
<dbReference type="Proteomes" id="UP000499080">
    <property type="component" value="Unassembled WGS sequence"/>
</dbReference>
<sequence>MSVPSPLLVPVFILSPLLVPVLIHPPLLVPVFIPPPLLVPVLIHPPLLVPVSIPPPLSVPVSFPPPPLAIPEFVTPPPLAIPESVTPPPLAIPESVTTPPLAISESVPPSLSVPVSVPQVATSLNVFPKRRRARAMKVSLNKLPKISKIKEIMTYSIPTSNKFEVLSTNCDVLNETNGGGPKNCPYSKKCDYCGKTYSTPSSFSNHLKRCKCLQPIRNPYPRLCKVCLRTYNNKSSFSKHLRQCCKSKDHVTLSSPEKSCSSSLETDKAHLAESVVKPTMDLETARETNSGFSDNLIKLKCAQQVKSIYPRICKRCLKSYSSRSSFCNHLKLCSRSKFETPSFMSENSICLLETNNPSYVESVLTSKVYVETLKDIYPSNISKFLSDKPENFPKKCLECDRFYNNEKSLKKHEETCSSVEKKDLYYCVESSCSKVYDNIWHLNKHLDSVHQIKNIKTFSFDSIKSFKIWLEAESIATYTFFRKSTGKKVSGGKIFHYYSCQFFYPSYPSRVKFRVEQHARRKNRKGVIPFHVNCPVKICVCEQKNLVTVTYYPAHNHHVGYENTKYHPLKESTRDLIKSYLLLSFPISKIVDLIRGDVGSRDNRIFCPTKEAFITRKAIQTYSRHLSNSVRPINDAMSVFCTVEKLKNEKYNPILIFKLQKSNTIFGPSYLDDLPNHENSFALGFQTEAQKDMLIKYSHKILCIDATHGTNHYDFFLLSLHIRDEYGQGYPVAHFITSDLNLRTLVALFSCLQCRVPDLQVNTVMTDDDSFSFKAFNSVFGPNIKHLLCQWHVYQSWKRQLTSKVQDKCLRQKMMPNLLHIMYQPSSEIFENKLSAFINTYSNKCQNFTDYFMKKYSTRKALWASL</sequence>
<comment type="caution">
    <text evidence="3">The sequence shown here is derived from an EMBL/GenBank/DDBJ whole genome shotgun (WGS) entry which is preliminary data.</text>
</comment>
<feature type="domain" description="C2H2-type" evidence="2">
    <location>
        <begin position="427"/>
        <end position="450"/>
    </location>
</feature>
<proteinExistence type="predicted"/>
<gene>
    <name evidence="3" type="ORF">AVEN_161924_1</name>
</gene>
<evidence type="ECO:0000259" key="2">
    <source>
        <dbReference type="PROSITE" id="PS00028"/>
    </source>
</evidence>
<feature type="chain" id="PRO_5021471366" description="C2H2-type domain-containing protein" evidence="1">
    <location>
        <begin position="24"/>
        <end position="866"/>
    </location>
</feature>
<feature type="signal peptide" evidence="1">
    <location>
        <begin position="1"/>
        <end position="23"/>
    </location>
</feature>
<evidence type="ECO:0000256" key="1">
    <source>
        <dbReference type="SAM" id="SignalP"/>
    </source>
</evidence>
<organism evidence="3 4">
    <name type="scientific">Araneus ventricosus</name>
    <name type="common">Orbweaver spider</name>
    <name type="synonym">Epeira ventricosa</name>
    <dbReference type="NCBI Taxonomy" id="182803"/>
    <lineage>
        <taxon>Eukaryota</taxon>
        <taxon>Metazoa</taxon>
        <taxon>Ecdysozoa</taxon>
        <taxon>Arthropoda</taxon>
        <taxon>Chelicerata</taxon>
        <taxon>Arachnida</taxon>
        <taxon>Araneae</taxon>
        <taxon>Araneomorphae</taxon>
        <taxon>Entelegynae</taxon>
        <taxon>Araneoidea</taxon>
        <taxon>Araneidae</taxon>
        <taxon>Araneus</taxon>
    </lineage>
</organism>
<protein>
    <recommendedName>
        <fullName evidence="2">C2H2-type domain-containing protein</fullName>
    </recommendedName>
</protein>
<dbReference type="Pfam" id="PF10551">
    <property type="entry name" value="MULE"/>
    <property type="match status" value="1"/>
</dbReference>
<dbReference type="SMART" id="SM00355">
    <property type="entry name" value="ZnF_C2H2"/>
    <property type="match status" value="5"/>
</dbReference>